<organism evidence="2 3">
    <name type="scientific">SAR92 clade bacterium H455</name>
    <dbReference type="NCBI Taxonomy" id="2974818"/>
    <lineage>
        <taxon>Bacteria</taxon>
        <taxon>Pseudomonadati</taxon>
        <taxon>Pseudomonadota</taxon>
        <taxon>Gammaproteobacteria</taxon>
        <taxon>Cellvibrionales</taxon>
        <taxon>Porticoccaceae</taxon>
        <taxon>SAR92 clade</taxon>
    </lineage>
</organism>
<feature type="transmembrane region" description="Helical" evidence="1">
    <location>
        <begin position="135"/>
        <end position="153"/>
    </location>
</feature>
<accession>A0ABY5TQY4</accession>
<dbReference type="EMBL" id="CP103416">
    <property type="protein sequence ID" value="UVW35041.1"/>
    <property type="molecule type" value="Genomic_DNA"/>
</dbReference>
<evidence type="ECO:0000313" key="2">
    <source>
        <dbReference type="EMBL" id="UVW35041.1"/>
    </source>
</evidence>
<protein>
    <submittedName>
        <fullName evidence="2">TIGR02206 family membrane protein</fullName>
    </submittedName>
</protein>
<feature type="transmembrane region" description="Helical" evidence="1">
    <location>
        <begin position="210"/>
        <end position="233"/>
    </location>
</feature>
<dbReference type="Proteomes" id="UP001059934">
    <property type="component" value="Chromosome"/>
</dbReference>
<evidence type="ECO:0000313" key="3">
    <source>
        <dbReference type="Proteomes" id="UP001059934"/>
    </source>
</evidence>
<feature type="transmembrane region" description="Helical" evidence="1">
    <location>
        <begin position="54"/>
        <end position="72"/>
    </location>
</feature>
<feature type="transmembrane region" description="Helical" evidence="1">
    <location>
        <begin position="107"/>
        <end position="129"/>
    </location>
</feature>
<proteinExistence type="predicted"/>
<name>A0ABY5TQY4_9GAMM</name>
<feature type="transmembrane region" description="Helical" evidence="1">
    <location>
        <begin position="78"/>
        <end position="98"/>
    </location>
</feature>
<feature type="transmembrane region" description="Helical" evidence="1">
    <location>
        <begin position="165"/>
        <end position="190"/>
    </location>
</feature>
<dbReference type="Pfam" id="PF14808">
    <property type="entry name" value="TMEM164"/>
    <property type="match status" value="1"/>
</dbReference>
<sequence length="242" mass="27929">MTLWQQFLSVEIEFHSFGAQHLGALTVFALCMLATVWCIRNFDERQNLLFSRRLSIFLVITVIIFSAIKIYFNRFNLLIDLPISLCNLFAILAPLLFWHPNQRRLEVIYFLVMAGTIQAMLTPDLYVGFPSNEFFKYWIVHGGLVVLVIHNIFAFQMYPRLKGILITFGWLNVYSLGLYGLNLLMGANYLYLMNKPGNASILDLLGPWPLYILVGELLAMVFFALFYLPFIYVNKTDQSAKA</sequence>
<keyword evidence="1" id="KW-0472">Membrane</keyword>
<keyword evidence="3" id="KW-1185">Reference proteome</keyword>
<dbReference type="NCBIfam" id="TIGR02206">
    <property type="entry name" value="intg_mem_TP0381"/>
    <property type="match status" value="1"/>
</dbReference>
<keyword evidence="1" id="KW-1133">Transmembrane helix</keyword>
<keyword evidence="1" id="KW-0812">Transmembrane</keyword>
<dbReference type="InterPro" id="IPR011737">
    <property type="entry name" value="CHP02206_TP0381"/>
</dbReference>
<reference evidence="2" key="1">
    <citation type="submission" date="2022-08" db="EMBL/GenBank/DDBJ databases">
        <title>Catabolic pathway analysis in culturable SAR92 clade bacteria reveals their overlooked roles in DMSP degradation in coastal seas.</title>
        <authorList>
            <person name="He X."/>
            <person name="Zhang X."/>
            <person name="Zhang Y."/>
        </authorList>
    </citation>
    <scope>NUCLEOTIDE SEQUENCE</scope>
    <source>
        <strain evidence="2">H455</strain>
    </source>
</reference>
<feature type="transmembrane region" description="Helical" evidence="1">
    <location>
        <begin position="20"/>
        <end position="42"/>
    </location>
</feature>
<gene>
    <name evidence="2" type="ORF">NYF23_00195</name>
</gene>
<evidence type="ECO:0000256" key="1">
    <source>
        <dbReference type="SAM" id="Phobius"/>
    </source>
</evidence>